<dbReference type="GO" id="GO:0005886">
    <property type="term" value="C:plasma membrane"/>
    <property type="evidence" value="ECO:0007669"/>
    <property type="project" value="TreeGrafter"/>
</dbReference>
<dbReference type="HOGENOM" id="CLU_035846_0_0_1"/>
<evidence type="ECO:0000256" key="2">
    <source>
        <dbReference type="ARBA" id="ARBA00022512"/>
    </source>
</evidence>
<dbReference type="GeneID" id="25032968"/>
<dbReference type="GO" id="GO:0009986">
    <property type="term" value="C:cell surface"/>
    <property type="evidence" value="ECO:0007669"/>
    <property type="project" value="TreeGrafter"/>
</dbReference>
<evidence type="ECO:0000256" key="7">
    <source>
        <dbReference type="SAM" id="SignalP"/>
    </source>
</evidence>
<evidence type="ECO:0000256" key="3">
    <source>
        <dbReference type="ARBA" id="ARBA00022525"/>
    </source>
</evidence>
<keyword evidence="3" id="KW-0964">Secreted</keyword>
<comment type="subcellular location">
    <subcellularLocation>
        <location evidence="1">Secreted</location>
        <location evidence="1">Cell wall</location>
    </subcellularLocation>
</comment>
<dbReference type="OrthoDB" id="536881at2759"/>
<dbReference type="Gene3D" id="3.80.20.20">
    <property type="entry name" value="Receptor L-domain"/>
    <property type="match status" value="1"/>
</dbReference>
<feature type="compositionally biased region" description="Basic and acidic residues" evidence="6">
    <location>
        <begin position="372"/>
        <end position="386"/>
    </location>
</feature>
<dbReference type="eggNOG" id="ENOG502QUZC">
    <property type="taxonomic scope" value="Eukaryota"/>
</dbReference>
<dbReference type="GO" id="GO:0031505">
    <property type="term" value="P:fungal-type cell wall organization"/>
    <property type="evidence" value="ECO:0007669"/>
    <property type="project" value="TreeGrafter"/>
</dbReference>
<accession>S9RDB7</accession>
<dbReference type="SUPFAM" id="SSF52058">
    <property type="entry name" value="L domain-like"/>
    <property type="match status" value="2"/>
</dbReference>
<protein>
    <submittedName>
        <fullName evidence="8">GPI anchored cell surface protein</fullName>
    </submittedName>
</protein>
<dbReference type="OMA" id="PFRQSDG"/>
<evidence type="ECO:0000313" key="8">
    <source>
        <dbReference type="EMBL" id="EPX72069.1"/>
    </source>
</evidence>
<dbReference type="PANTHER" id="PTHR31018:SF3">
    <property type="entry name" value="RECEPTOR PROTEIN-TYROSINE KINASE"/>
    <property type="match status" value="1"/>
</dbReference>
<evidence type="ECO:0000256" key="1">
    <source>
        <dbReference type="ARBA" id="ARBA00004191"/>
    </source>
</evidence>
<dbReference type="AlphaFoldDB" id="S9RDB7"/>
<dbReference type="RefSeq" id="XP_013019364.1">
    <property type="nucleotide sequence ID" value="XM_013163910.1"/>
</dbReference>
<dbReference type="InterPro" id="IPR036941">
    <property type="entry name" value="Rcpt_L-dom_sf"/>
</dbReference>
<dbReference type="VEuPathDB" id="FungiDB:SOCG_04001"/>
<dbReference type="EMBL" id="KE503207">
    <property type="protein sequence ID" value="EPX72069.1"/>
    <property type="molecule type" value="Genomic_DNA"/>
</dbReference>
<keyword evidence="2" id="KW-0134">Cell wall</keyword>
<evidence type="ECO:0000256" key="6">
    <source>
        <dbReference type="SAM" id="MobiDB-lite"/>
    </source>
</evidence>
<keyword evidence="4 7" id="KW-0732">Signal</keyword>
<name>S9RDB7_SCHOY</name>
<organism evidence="8 9">
    <name type="scientific">Schizosaccharomyces octosporus (strain yFS286)</name>
    <name type="common">Fission yeast</name>
    <name type="synonym">Octosporomyces octosporus</name>
    <dbReference type="NCBI Taxonomy" id="483514"/>
    <lineage>
        <taxon>Eukaryota</taxon>
        <taxon>Fungi</taxon>
        <taxon>Dikarya</taxon>
        <taxon>Ascomycota</taxon>
        <taxon>Taphrinomycotina</taxon>
        <taxon>Schizosaccharomycetes</taxon>
        <taxon>Schizosaccharomycetales</taxon>
        <taxon>Schizosaccharomycetaceae</taxon>
        <taxon>Schizosaccharomyces</taxon>
    </lineage>
</organism>
<evidence type="ECO:0000256" key="5">
    <source>
        <dbReference type="ARBA" id="ARBA00023180"/>
    </source>
</evidence>
<sequence length="418" mass="45775">MKFVSLSYTLVLLGSWLLSTVLATPTTCGAPEYHIQTQADLDVLSNCQVINGSIIMNASSAVSLSFNRIESVVGDVIIQNNNYLASVSLTSLKSVQGELRLEKLTRLGSLYAPALERVGSLNLRILPNLQGIRFDKGVKEANVLRIEDTQLSTLDGISLKKTESMIVVNNNYLREVNMPYLENVKGKFYVSYNAREISVKLPSLENVGDMTIQRVADIDLRALKTVHGFLGFLNSTMKEVSCPNITSIGQSLFFVGNTDLASIDFKQLETIGGTFMIFNNPELKQIKGFSKLRTVAGSIDFSGDLAEVDLPALKDVKGGLNLQSSSDQFSCPFRQSDGIIKGKSFVCRGNVENPTNEQASLDDELFGEDGTESVKEPLKNSKDRSNKQSSAANKSKISSSIVLASLLVFMAFYLEYLL</sequence>
<feature type="region of interest" description="Disordered" evidence="6">
    <location>
        <begin position="371"/>
        <end position="391"/>
    </location>
</feature>
<keyword evidence="9" id="KW-1185">Reference proteome</keyword>
<dbReference type="PANTHER" id="PTHR31018">
    <property type="entry name" value="SPORULATION-SPECIFIC PROTEIN-RELATED"/>
    <property type="match status" value="1"/>
</dbReference>
<dbReference type="Proteomes" id="UP000016088">
    <property type="component" value="Unassembled WGS sequence"/>
</dbReference>
<feature type="chain" id="PRO_5004555693" evidence="7">
    <location>
        <begin position="24"/>
        <end position="418"/>
    </location>
</feature>
<dbReference type="GO" id="GO:0070591">
    <property type="term" value="P:ascospore wall biogenesis"/>
    <property type="evidence" value="ECO:0007669"/>
    <property type="project" value="EnsemblFungi"/>
</dbReference>
<proteinExistence type="predicted"/>
<evidence type="ECO:0000313" key="9">
    <source>
        <dbReference type="Proteomes" id="UP000016088"/>
    </source>
</evidence>
<feature type="signal peptide" evidence="7">
    <location>
        <begin position="1"/>
        <end position="23"/>
    </location>
</feature>
<dbReference type="InterPro" id="IPR051648">
    <property type="entry name" value="CWI-Assembly_Regulator"/>
</dbReference>
<evidence type="ECO:0000256" key="4">
    <source>
        <dbReference type="ARBA" id="ARBA00022729"/>
    </source>
</evidence>
<dbReference type="GO" id="GO:0005628">
    <property type="term" value="C:prospore membrane"/>
    <property type="evidence" value="ECO:0007669"/>
    <property type="project" value="EnsemblFungi"/>
</dbReference>
<gene>
    <name evidence="8" type="ORF">SOCG_04001</name>
</gene>
<reference evidence="8 9" key="1">
    <citation type="journal article" date="2011" name="Science">
        <title>Comparative functional genomics of the fission yeasts.</title>
        <authorList>
            <person name="Rhind N."/>
            <person name="Chen Z."/>
            <person name="Yassour M."/>
            <person name="Thompson D.A."/>
            <person name="Haas B.J."/>
            <person name="Habib N."/>
            <person name="Wapinski I."/>
            <person name="Roy S."/>
            <person name="Lin M.F."/>
            <person name="Heiman D.I."/>
            <person name="Young S.K."/>
            <person name="Furuya K."/>
            <person name="Guo Y."/>
            <person name="Pidoux A."/>
            <person name="Chen H.M."/>
            <person name="Robbertse B."/>
            <person name="Goldberg J.M."/>
            <person name="Aoki K."/>
            <person name="Bayne E.H."/>
            <person name="Berlin A.M."/>
            <person name="Desjardins C.A."/>
            <person name="Dobbs E."/>
            <person name="Dukaj L."/>
            <person name="Fan L."/>
            <person name="FitzGerald M.G."/>
            <person name="French C."/>
            <person name="Gujja S."/>
            <person name="Hansen K."/>
            <person name="Keifenheim D."/>
            <person name="Levin J.Z."/>
            <person name="Mosher R.A."/>
            <person name="Mueller C.A."/>
            <person name="Pfiffner J."/>
            <person name="Priest M."/>
            <person name="Russ C."/>
            <person name="Smialowska A."/>
            <person name="Swoboda P."/>
            <person name="Sykes S.M."/>
            <person name="Vaughn M."/>
            <person name="Vengrova S."/>
            <person name="Yoder R."/>
            <person name="Zeng Q."/>
            <person name="Allshire R."/>
            <person name="Baulcombe D."/>
            <person name="Birren B.W."/>
            <person name="Brown W."/>
            <person name="Ekwall K."/>
            <person name="Kellis M."/>
            <person name="Leatherwood J."/>
            <person name="Levin H."/>
            <person name="Margalit H."/>
            <person name="Martienssen R."/>
            <person name="Nieduszynski C.A."/>
            <person name="Spatafora J.W."/>
            <person name="Friedman N."/>
            <person name="Dalgaard J.Z."/>
            <person name="Baumann P."/>
            <person name="Niki H."/>
            <person name="Regev A."/>
            <person name="Nusbaum C."/>
        </authorList>
    </citation>
    <scope>NUCLEOTIDE SEQUENCE [LARGE SCALE GENOMIC DNA]</scope>
    <source>
        <strain evidence="9">yFS286</strain>
    </source>
</reference>
<keyword evidence="5" id="KW-0325">Glycoprotein</keyword>
<dbReference type="GO" id="GO:0005619">
    <property type="term" value="C:ascospore wall"/>
    <property type="evidence" value="ECO:0007669"/>
    <property type="project" value="EnsemblFungi"/>
</dbReference>